<name>A0A822ZSG5_NELNU</name>
<sequence length="94" mass="10149">MARLAALLVIFLAVFSCFAPCFEARKLLNMEKKKEIPASLADSLLLSALPKGPIPPSGPSKKGHAMIVDQKLFSLHLSRADRILRSVPSPGMGH</sequence>
<keyword evidence="3" id="KW-1185">Reference proteome</keyword>
<dbReference type="PANTHER" id="PTHR37180:SF2">
    <property type="entry name" value="PRECURSOR OF CEP14"/>
    <property type="match status" value="1"/>
</dbReference>
<evidence type="ECO:0008006" key="4">
    <source>
        <dbReference type="Google" id="ProtNLM"/>
    </source>
</evidence>
<protein>
    <recommendedName>
        <fullName evidence="4">Precursor of CEP14</fullName>
    </recommendedName>
</protein>
<comment type="caution">
    <text evidence="2">The sequence shown here is derived from an EMBL/GenBank/DDBJ whole genome shotgun (WGS) entry which is preliminary data.</text>
</comment>
<dbReference type="EMBL" id="DUZY01000008">
    <property type="protein sequence ID" value="DAD48182.1"/>
    <property type="molecule type" value="Genomic_DNA"/>
</dbReference>
<dbReference type="Proteomes" id="UP000607653">
    <property type="component" value="Unassembled WGS sequence"/>
</dbReference>
<proteinExistence type="predicted"/>
<feature type="signal peptide" evidence="1">
    <location>
        <begin position="1"/>
        <end position="24"/>
    </location>
</feature>
<dbReference type="GO" id="GO:0006970">
    <property type="term" value="P:response to osmotic stress"/>
    <property type="evidence" value="ECO:0007669"/>
    <property type="project" value="InterPro"/>
</dbReference>
<dbReference type="PANTHER" id="PTHR37180">
    <property type="entry name" value="PRECURSOR OF CEP14"/>
    <property type="match status" value="1"/>
</dbReference>
<evidence type="ECO:0000313" key="2">
    <source>
        <dbReference type="EMBL" id="DAD48182.1"/>
    </source>
</evidence>
<organism evidence="2 3">
    <name type="scientific">Nelumbo nucifera</name>
    <name type="common">Sacred lotus</name>
    <dbReference type="NCBI Taxonomy" id="4432"/>
    <lineage>
        <taxon>Eukaryota</taxon>
        <taxon>Viridiplantae</taxon>
        <taxon>Streptophyta</taxon>
        <taxon>Embryophyta</taxon>
        <taxon>Tracheophyta</taxon>
        <taxon>Spermatophyta</taxon>
        <taxon>Magnoliopsida</taxon>
        <taxon>Proteales</taxon>
        <taxon>Nelumbonaceae</taxon>
        <taxon>Nelumbo</taxon>
    </lineage>
</organism>
<dbReference type="InterPro" id="IPR038930">
    <property type="entry name" value="CEP13/CEP14"/>
</dbReference>
<reference evidence="2 3" key="1">
    <citation type="journal article" date="2020" name="Mol. Biol. Evol.">
        <title>Distinct Expression and Methylation Patterns for Genes with Different Fates following a Single Whole-Genome Duplication in Flowering Plants.</title>
        <authorList>
            <person name="Shi T."/>
            <person name="Rahmani R.S."/>
            <person name="Gugger P.F."/>
            <person name="Wang M."/>
            <person name="Li H."/>
            <person name="Zhang Y."/>
            <person name="Li Z."/>
            <person name="Wang Q."/>
            <person name="Van de Peer Y."/>
            <person name="Marchal K."/>
            <person name="Chen J."/>
        </authorList>
    </citation>
    <scope>NUCLEOTIDE SEQUENCE [LARGE SCALE GENOMIC DNA]</scope>
    <source>
        <tissue evidence="2">Leaf</tissue>
    </source>
</reference>
<dbReference type="AlphaFoldDB" id="A0A822ZSG5"/>
<dbReference type="PROSITE" id="PS51257">
    <property type="entry name" value="PROKAR_LIPOPROTEIN"/>
    <property type="match status" value="1"/>
</dbReference>
<dbReference type="GO" id="GO:0006995">
    <property type="term" value="P:cellular response to nitrogen starvation"/>
    <property type="evidence" value="ECO:0007669"/>
    <property type="project" value="InterPro"/>
</dbReference>
<feature type="chain" id="PRO_5032544931" description="Precursor of CEP14" evidence="1">
    <location>
        <begin position="25"/>
        <end position="94"/>
    </location>
</feature>
<evidence type="ECO:0000313" key="3">
    <source>
        <dbReference type="Proteomes" id="UP000607653"/>
    </source>
</evidence>
<keyword evidence="1" id="KW-0732">Signal</keyword>
<evidence type="ECO:0000256" key="1">
    <source>
        <dbReference type="SAM" id="SignalP"/>
    </source>
</evidence>
<accession>A0A822ZSG5</accession>
<gene>
    <name evidence="2" type="ORF">HUJ06_018119</name>
</gene>